<dbReference type="GO" id="GO:0004312">
    <property type="term" value="F:fatty acid synthase activity"/>
    <property type="evidence" value="ECO:0007669"/>
    <property type="project" value="TreeGrafter"/>
</dbReference>
<evidence type="ECO:0000256" key="52">
    <source>
        <dbReference type="ARBA" id="ARBA00049449"/>
    </source>
</evidence>
<dbReference type="Gene3D" id="3.40.366.10">
    <property type="entry name" value="Malonyl-Coenzyme A Acyl Carrier Protein, domain 2"/>
    <property type="match status" value="1"/>
</dbReference>
<keyword evidence="4" id="KW-0597">Phosphoprotein</keyword>
<dbReference type="Proteomes" id="UP000515512">
    <property type="component" value="Chromosome"/>
</dbReference>
<dbReference type="SMART" id="SM00822">
    <property type="entry name" value="PKS_KR"/>
    <property type="match status" value="1"/>
</dbReference>
<dbReference type="Gene3D" id="3.40.50.720">
    <property type="entry name" value="NAD(P)-binding Rossmann-like Domain"/>
    <property type="match status" value="1"/>
</dbReference>
<dbReference type="InterPro" id="IPR020841">
    <property type="entry name" value="PKS_Beta-ketoAc_synthase_dom"/>
</dbReference>
<evidence type="ECO:0000256" key="35">
    <source>
        <dbReference type="ARBA" id="ARBA00047961"/>
    </source>
</evidence>
<evidence type="ECO:0000259" key="58">
    <source>
        <dbReference type="PROSITE" id="PS52004"/>
    </source>
</evidence>
<dbReference type="InterPro" id="IPR042099">
    <property type="entry name" value="ANL_N_sf"/>
</dbReference>
<evidence type="ECO:0000256" key="3">
    <source>
        <dbReference type="ARBA" id="ARBA00022450"/>
    </source>
</evidence>
<feature type="active site" description="Proton donor; for dehydratase activity" evidence="55">
    <location>
        <position position="1148"/>
    </location>
</feature>
<dbReference type="SMART" id="SM00829">
    <property type="entry name" value="PKS_ER"/>
    <property type="match status" value="1"/>
</dbReference>
<dbReference type="InterPro" id="IPR049551">
    <property type="entry name" value="PKS_DH_C"/>
</dbReference>
<evidence type="ECO:0000256" key="29">
    <source>
        <dbReference type="ARBA" id="ARBA00047451"/>
    </source>
</evidence>
<dbReference type="InterPro" id="IPR010071">
    <property type="entry name" value="AA_adenyl_dom"/>
</dbReference>
<dbReference type="Gene3D" id="3.40.50.11460">
    <property type="match status" value="1"/>
</dbReference>
<keyword evidence="5" id="KW-0808">Transferase</keyword>
<evidence type="ECO:0000256" key="38">
    <source>
        <dbReference type="ARBA" id="ARBA00048289"/>
    </source>
</evidence>
<dbReference type="InterPro" id="IPR049552">
    <property type="entry name" value="PKS_DH_N"/>
</dbReference>
<feature type="compositionally biased region" description="Low complexity" evidence="56">
    <location>
        <begin position="2194"/>
        <end position="2221"/>
    </location>
</feature>
<evidence type="ECO:0000256" key="41">
    <source>
        <dbReference type="ARBA" id="ARBA00048571"/>
    </source>
</evidence>
<protein>
    <submittedName>
        <fullName evidence="60">Amino acid adenylation domain-containing protein</fullName>
    </submittedName>
</protein>
<comment type="similarity">
    <text evidence="24">In the C-terminal section; belongs to the NRP synthetase family.</text>
</comment>
<sequence>MGCRYPGGISSPDGLWEFVAGERCAVADLPTDRGWDMAALTNPNSDSPGATYVRRGHFVDTAGDFDAAFFGISPREALAMDPQQRLLLETTWEALENGGIDPKSLSGSDTGVYMGVGAQEYGARVYRDDSGLAGHLTTGTTVSVASGRISYVLGLNGPAATIDTACSSSLAAIHLAVRALRSGECGLALAGGATVACSPSIFVGFSRLGALAPDGLCKPFSAAANGFGVSEGVGVLVLQRLSDAQRENRPVLAVIRGTAIGQDGASNGLSAPSGPAQQRVIRAALADAGLTPGDVDVVEAHGTGTSLGDPIEADALLATYGQAHSPDQPLLLGSMKANIGHAQAAAGVAGVIKMVEAIRHGVVPAIPGLNEPTPQVDWSSGTVRPVAETMPWPQSPTGIRRAGVSAFGISGTNAHVVLEQAPTPTDSHAPGDDVPSATMASDLAARRNDKGTGLPNGADSTGAVSLDGSVAANGAPGGGRVAINGTPLPENAELPAVALPLSARTEAALADQAARLAEWFERRPELEPLDVAYSLAGGRARFEHRAVVVGRDREEVRRGLGALASGEPSAQVVAARAVDSIGGAVFVFPGQGSQWVGMAGELLDGAPVFADHIAEVERAFSAHVEWSLTDVLRNRAGAADLERVDVVQPALFAVMTSLAKLWESMGVRAAAVIGHSQGEIAAAYIAGALSLADAARVVTLRSRAITALAGRGGMVSVALTPDEVAELIEPWQGRLSVAAVNGPAAVVVSGDSGACDELVAVGEERGLRVRRIPVDYASHSAHVESISAAVHSELAGVQAKVSDVAFFSTVTGGRISTGELGTEYWYRNLRQRVRFQEAVRAAGELGYRAFLEVSPHPVLTTAIQDTLDIAGWGAEAAVVESLRRDDGGMRRFLLSAGQAQVRGLTPDWSARLSALGARRIALPTYAFQHKRYWITDDGGSGDGAGLGLTPLGHPILAAALHDPESAAVTFTGRLGLDTHPWLADHAVHGTVLLPGAALTELALYAGEQTGHPRVAELVLSEPLVLPQQGGLTLRVVVAEPLATGARPVRIYSRPAEDDSAAWSRHAEGAVAADAAPTGTLGAWPPPTAESIDISRHYDRLGDEGYEYGPSFRGLRAAWRTGDTVLADVALPESAPGADKFAVHPALLDAALHALGFGGQLSTGDPDRIRLPFSWEGVSVYAVGATALRVRILPRGEERVALELFDAAGAPVAAIDALVLRSISRSQLAAHTTTARDGLHGVDWQPVQITGAAPNTREWAELPLAADIPARPITVLRYGMESPAAGVVDTEPAMAATVHAELATLLSRVQEWLADERFSSSTLVVVTARAVSVAEGEDVLDLEHAPGWGLLRSAQTENPGRILLVDTDAPEVWQDAVAASVASGEAQLAVRRGLAFAPRLVRADTDLIGNIGATAEPRWRLRTRGRGTLDGAGLSVEEWPEVDRALAAGEVRVAVRATGVNFRDVMIALGVYADPRADIGGEGAGVVVEVADDVTGLRPGDRVMGIFEGIGPQVITDQRYLGRFPDAWTFEQAATTSAVFMTAYFGLRDLAGLRSGETLLVHAATGGVGMAAIQLARAWGVEVYATASPGKQNTLRAMGFDEQHIGNTRTVEFEQRFLSATGGAGVDVVLDSLAREFVDASLRLLPRGGRFLEMGKTDIRDPEQIAAQYPGVRYRAFDLFEAGPDRVQEMLAELLTMFEAGTLQPLPVSVWDVRRAPEALRYLSQARHTGKLALRLPTALNPDGTVLITGGTGVLGALFARHLISEHNIRNLVLLSRRGLAADGATELATELAELGAQVRIAACDTSDRAALEAVLADIAPEHPLTAVIHAAGVLSDTVLTAMTPEQLAIALRPKVDAAWNLHRATERLDLAAFVLFSSAAGLLGSPGQANYAAGNVFLDALVQHRRQRSLPALSLAWGWWADATGMTGHLDERDRARMSRSGFVPMTAAQGLALFDAALTTGRGLMVPARLDLAALRRAADADANAIPSILRGLVQATRRSASAAAQSDSSNGLAQRLTGLTAAEQQQVVLATVRSVAAAVLGHDGPEAITPSTPFKDLGFDSLGAVEFRNRLQAATGLQLTTTVVFDHATPVALAEHIRTQIAPPPPDPTEAVRTQIAALTDHLDDLGDDLGDIPAEQPELAEAIERLAQALNTVAPGLLGTTTAALSGSNTPALTDEEMFALIDAEPPALPPSSSGQAAPSSSPHATPSSSPHATPSSSRHAFGRDPLQAAENGVVGDPGIAPPPTWPLTRYQTDIVAVGLRYPDLPLTQVGGYLRIMGALDAERMRGCVRRSAERHEALRMRVDAAAMTQWISPEVPAVEIVDCTGASDPRRAAEEWMRRRTDAVLPLDGPLSELVILVDDTDSFVLYGRFHHAVADGWSSALVIRQLCADYLGSAAAELPSPGYLEIVNELQRYRDSEEWGKDRASLLAQLDGVEPALFARAATVATHRRHKHSLHFDKAAVDRIRATGRTVFAYTATAIAAYLRRIHRDGDIVLGVPMLNRQTPEEFRTVCDMVNMLPLRIPVDEDRPVLELSAGAASAVWELQAHQRFPAGDLHSALRENGFTNGSLFDVTYSYVAVPDLAGSEAIGGEAELLSAGYSLDVVNIVARDYERDGSLDVDIFYADDVFDENFPFRTALRQVLTLIEASLTEPDRAVGELALLSAAEREQIANFETGPCQPLDPDATVDQLIAAQLERTPDLTALVGDGPDGTTWSLDYAEFGTRARGLAATLRNAGLRPEQSVPVILPRSAESVVAVHAVLMAGGAYVPIGVDHPELRVRELVTGSGARMIIAGPEFEELATELGIRRIDPDPALHTEAPVRSTTRSTDLAYVIYTSGSTGTPKGVMIEHLSVVNRLEWMQRRYRLTEADVVLHKTPATFDVSVWELLWWAMTGARAAVLAPGAERDPRAMAEAVGRHGVTVLHFVPSMLGPFLDHLTETADSATDLASLRLVVCSGEALTPALVNRFRKLCARLGLDIRLANLYGPTEATVDVSHWDPPTGADWIDTVPIGRPIDNVALSVLDSRGRRTPIGVPGELNIAGIGVARGYLGQPEQTLAAFVQDSTAPGGRRYRTGDLARWLADGTLEYFGRLDDQVKVRGNRITLGEIENRLGSCPGVRASVVIDERTADGGIGLVAYVVGTARAEDVTAHLTRLLPAYMIPSRIQFLDELPLTRSGKVDRKALPAADRPTTGIVAARTEIEREFVRLWAQVLDRDPAGIGVHDDFFSAGGDSILALRLRTAAEQRGLDVDLDELFTRPTIADLARAATRQIAAGPAVTAPLETVPLIDRASLTGVADAFPATALQLGMLYHSLQHGESTLYQDVFRYRLRLPWQREPFRAAYSALVRRHPALRSDFDLTGRSIPLQLVHHSVPDALTIGAEDDLDFDAYVPNAAPLHHLHVTPADDGVTLTLHFHHAILDGWSVATLVRELLQDYLHRIGLPVPAIESASHTPALLAEYARDEQAAERDPAARRYWQELLADATPGTIPSARPYLPQDETGPSTSTLVLPHWLRRAVRTASAVQGLAPKALLATAHLLTVRAMSGATDVLTGVITHARPARPGGDQVAGLFLNTLPLRLDPNSTAATWADTARAVDRQLRESHRHRRFPLRAMIADHGGPLFDTAFNYVDYHGFAELVGVPEVEITGVDIDEQTNFALLVTAAVDPRSDNLVLRVSAGDDGITAAQCDEYAQLFSGILAALARSPEQTVDLDAARATDVVRLVEQAAGRHPERVALVDDGESWTYRRLADTSELIAARLGADGVKPGDRVAVRLDRSPELVAVVLGIMRAGAALVPIDPSYPAERRAAVLAQATPAHVISRTADLLPPTAPAAGDAGAREWIPPVLHPDSAAYVLFTSGSTGAPKGVVMRHGALANLVDWQLRAATGAGAVTLQYAPLGFDVSLQEIFSTLCGGGTLRLISEKRRIDPVALLRTVIDGGVERLHLPFVALQGLAEAAVATREFPTTLTALLSSGDQLRVTPEIRALCAANPGLVLENQYGPTECHVTTAYSMSGEPNRYPALPPIGRPIDGVRVRVLDSELRPVARGVTGEIYLGGACLAQGYENRAALTAQRFIATENGERLYRTGDLGVELPGGELVWLGRGDTQVKVRGYRIECAEVELALTRVPGVESAAVLPLERDGIDAVLAAFLVGGADRPEPSTVSAELRKVLPHYMIPTRYHWLEAIPVLPNGKRDDHALRAAATVQARQQPAVGRAPADEQERAIAEVLAEFAGATAFSADTSFFEAGGTSVGAMRAAMTISNRWGVDIPLETFISTPTAAGLATVVRAGGVQDSFDALVPLRTGDPDRAPVFLVHPIGGNVLCYVELAENLAGRTVYGIRATGIEPGTTPLDDMTELACSYIEAIRRTHPDGPYHLAGWSFGGYVALEMARRLPEQDLAQLVLLDTICLGDAPMTPIPERDLIVWFFTELLWYAHGPQASPEEFDTTATTSDELFEVILSRAIARGIVGGDASPQLIRRLYGVFRANYEATVRYPMTPLDRDLVVLRARDALPPAAHAAHHRVGSMFDSPTNGWDRWAARELEVVAVPGDHLTMMSRPHVVEVARQLAAVLDRAESRNAEVGNR</sequence>
<comment type="catalytic activity">
    <reaction evidence="20">
        <text>(3R)-hydroxyoctadecanoyl-[ACP] = (2E)-octadecenoyl-[ACP] + H2O</text>
        <dbReference type="Rhea" id="RHEA:41924"/>
        <dbReference type="Rhea" id="RHEA-COMP:9654"/>
        <dbReference type="Rhea" id="RHEA-COMP:9655"/>
        <dbReference type="ChEBI" id="CHEBI:15377"/>
        <dbReference type="ChEBI" id="CHEBI:78488"/>
        <dbReference type="ChEBI" id="CHEBI:78489"/>
    </reaction>
    <physiologicalReaction direction="left-to-right" evidence="20">
        <dbReference type="Rhea" id="RHEA:41925"/>
    </physiologicalReaction>
</comment>
<dbReference type="Pfam" id="PF00975">
    <property type="entry name" value="Thioesterase"/>
    <property type="match status" value="1"/>
</dbReference>
<evidence type="ECO:0000256" key="47">
    <source>
        <dbReference type="ARBA" id="ARBA00049109"/>
    </source>
</evidence>
<feature type="domain" description="PKS/mFAS DH" evidence="59">
    <location>
        <begin position="953"/>
        <end position="1228"/>
    </location>
</feature>
<comment type="catalytic activity">
    <reaction evidence="48">
        <text>(2E)-tetradecenoyl-[ACP] + NADPH + H(+) = tetradecanoyl-[ACP] + NADP(+)</text>
        <dbReference type="Rhea" id="RHEA:41896"/>
        <dbReference type="Rhea" id="RHEA-COMP:9647"/>
        <dbReference type="Rhea" id="RHEA-COMP:9648"/>
        <dbReference type="ChEBI" id="CHEBI:15378"/>
        <dbReference type="ChEBI" id="CHEBI:57783"/>
        <dbReference type="ChEBI" id="CHEBI:58349"/>
        <dbReference type="ChEBI" id="CHEBI:78475"/>
        <dbReference type="ChEBI" id="CHEBI:78477"/>
    </reaction>
    <physiologicalReaction direction="left-to-right" evidence="48">
        <dbReference type="Rhea" id="RHEA:41897"/>
    </physiologicalReaction>
</comment>
<dbReference type="InterPro" id="IPR018201">
    <property type="entry name" value="Ketoacyl_synth_AS"/>
</dbReference>
<dbReference type="InterPro" id="IPR006162">
    <property type="entry name" value="Ppantetheine_attach_site"/>
</dbReference>
<evidence type="ECO:0000256" key="30">
    <source>
        <dbReference type="ARBA" id="ARBA00047500"/>
    </source>
</evidence>
<evidence type="ECO:0000256" key="50">
    <source>
        <dbReference type="ARBA" id="ARBA00049414"/>
    </source>
</evidence>
<comment type="catalytic activity">
    <reaction evidence="17">
        <text>(3R)-hydroxydecanoyl-[ACP] = (2E)-decenoyl-[ACP] + H2O</text>
        <dbReference type="Rhea" id="RHEA:41860"/>
        <dbReference type="Rhea" id="RHEA-COMP:9638"/>
        <dbReference type="Rhea" id="RHEA-COMP:9639"/>
        <dbReference type="ChEBI" id="CHEBI:15377"/>
        <dbReference type="ChEBI" id="CHEBI:78466"/>
        <dbReference type="ChEBI" id="CHEBI:78467"/>
    </reaction>
    <physiologicalReaction direction="left-to-right" evidence="17">
        <dbReference type="Rhea" id="RHEA:41861"/>
    </physiologicalReaction>
</comment>
<comment type="pathway">
    <text evidence="2">Lipid metabolism.</text>
</comment>
<comment type="catalytic activity">
    <reaction evidence="27">
        <text>a (3R)-hydroxyacyl-[ACP] + NADP(+) = a 3-oxoacyl-[ACP] + NADPH + H(+)</text>
        <dbReference type="Rhea" id="RHEA:17397"/>
        <dbReference type="Rhea" id="RHEA-COMP:9916"/>
        <dbReference type="Rhea" id="RHEA-COMP:9945"/>
        <dbReference type="ChEBI" id="CHEBI:15378"/>
        <dbReference type="ChEBI" id="CHEBI:57783"/>
        <dbReference type="ChEBI" id="CHEBI:58349"/>
        <dbReference type="ChEBI" id="CHEBI:78776"/>
        <dbReference type="ChEBI" id="CHEBI:78827"/>
        <dbReference type="EC" id="1.1.1.100"/>
    </reaction>
    <physiologicalReaction direction="right-to-left" evidence="27">
        <dbReference type="Rhea" id="RHEA:17399"/>
    </physiologicalReaction>
</comment>
<dbReference type="CDD" id="cd05195">
    <property type="entry name" value="enoyl_red"/>
    <property type="match status" value="1"/>
</dbReference>
<evidence type="ECO:0000256" key="2">
    <source>
        <dbReference type="ARBA" id="ARBA00005189"/>
    </source>
</evidence>
<dbReference type="InterPro" id="IPR049900">
    <property type="entry name" value="PKS_mFAS_DH"/>
</dbReference>
<comment type="catalytic activity">
    <reaction evidence="18">
        <text>a (3R)-hydroxyacyl-[ACP] = a (2E)-enoyl-[ACP] + H2O</text>
        <dbReference type="Rhea" id="RHEA:13097"/>
        <dbReference type="Rhea" id="RHEA-COMP:9925"/>
        <dbReference type="Rhea" id="RHEA-COMP:9945"/>
        <dbReference type="ChEBI" id="CHEBI:15377"/>
        <dbReference type="ChEBI" id="CHEBI:78784"/>
        <dbReference type="ChEBI" id="CHEBI:78827"/>
        <dbReference type="EC" id="4.2.1.59"/>
    </reaction>
    <physiologicalReaction direction="left-to-right" evidence="18">
        <dbReference type="Rhea" id="RHEA:13098"/>
    </physiologicalReaction>
</comment>
<dbReference type="GO" id="GO:0141148">
    <property type="term" value="F:enoyl-[acyl-carrier-protein] reductase (NADPH) activity"/>
    <property type="evidence" value="ECO:0007669"/>
    <property type="project" value="UniProtKB-EC"/>
</dbReference>
<comment type="catalytic activity">
    <reaction evidence="47">
        <text>decanoyl-[ACP] + malonyl-[ACP] + H(+) = 3-oxododecanoyl-[ACP] + holo-[ACP] + CO2</text>
        <dbReference type="Rhea" id="RHEA:41868"/>
        <dbReference type="Rhea" id="RHEA-COMP:9623"/>
        <dbReference type="Rhea" id="RHEA-COMP:9640"/>
        <dbReference type="Rhea" id="RHEA-COMP:9641"/>
        <dbReference type="Rhea" id="RHEA-COMP:9685"/>
        <dbReference type="ChEBI" id="CHEBI:15378"/>
        <dbReference type="ChEBI" id="CHEBI:16526"/>
        <dbReference type="ChEBI" id="CHEBI:64479"/>
        <dbReference type="ChEBI" id="CHEBI:78449"/>
        <dbReference type="ChEBI" id="CHEBI:78468"/>
        <dbReference type="ChEBI" id="CHEBI:78469"/>
    </reaction>
    <physiologicalReaction direction="left-to-right" evidence="47">
        <dbReference type="Rhea" id="RHEA:41869"/>
    </physiologicalReaction>
</comment>
<dbReference type="Pfam" id="PF00501">
    <property type="entry name" value="AMP-binding"/>
    <property type="match status" value="2"/>
</dbReference>
<feature type="region of interest" description="N-terminal hotdog fold" evidence="55">
    <location>
        <begin position="953"/>
        <end position="1077"/>
    </location>
</feature>
<gene>
    <name evidence="60" type="ORF">H0264_14780</name>
</gene>
<dbReference type="Gene3D" id="3.30.559.30">
    <property type="entry name" value="Nonribosomal peptide synthetase, condensation domain"/>
    <property type="match status" value="2"/>
</dbReference>
<keyword evidence="10" id="KW-0443">Lipid metabolism</keyword>
<dbReference type="KEGG" id="nhu:H0264_14780"/>
<evidence type="ECO:0000256" key="33">
    <source>
        <dbReference type="ARBA" id="ARBA00047897"/>
    </source>
</evidence>
<evidence type="ECO:0000256" key="54">
    <source>
        <dbReference type="ARBA" id="ARBA00049533"/>
    </source>
</evidence>
<dbReference type="FunFam" id="3.40.50.12780:FF:000012">
    <property type="entry name" value="Non-ribosomal peptide synthetase"/>
    <property type="match status" value="1"/>
</dbReference>
<dbReference type="GO" id="GO:0019171">
    <property type="term" value="F:(3R)-hydroxyacyl-[acyl-carrier-protein] dehydratase activity"/>
    <property type="evidence" value="ECO:0007669"/>
    <property type="project" value="UniProtKB-EC"/>
</dbReference>
<feature type="domain" description="Carrier" evidence="57">
    <location>
        <begin position="4221"/>
        <end position="4296"/>
    </location>
</feature>
<evidence type="ECO:0000256" key="26">
    <source>
        <dbReference type="ARBA" id="ARBA00047394"/>
    </source>
</evidence>
<dbReference type="GO" id="GO:0004316">
    <property type="term" value="F:3-oxoacyl-[acyl-carrier-protein] reductase (NADPH) activity"/>
    <property type="evidence" value="ECO:0007669"/>
    <property type="project" value="UniProtKB-EC"/>
</dbReference>
<evidence type="ECO:0000259" key="57">
    <source>
        <dbReference type="PROSITE" id="PS50075"/>
    </source>
</evidence>
<feature type="domain" description="Carrier" evidence="57">
    <location>
        <begin position="3200"/>
        <end position="3276"/>
    </location>
</feature>
<evidence type="ECO:0000256" key="16">
    <source>
        <dbReference type="ARBA" id="ARBA00023373"/>
    </source>
</evidence>
<comment type="catalytic activity">
    <reaction evidence="50">
        <text>3-oxohexadecanoyl-[ACP] + NADPH + H(+) = (3R)-hydroxyhexadecanoyl-[ACP] + NADP(+)</text>
        <dbReference type="Rhea" id="RHEA:41904"/>
        <dbReference type="Rhea" id="RHEA-COMP:9649"/>
        <dbReference type="Rhea" id="RHEA-COMP:9650"/>
        <dbReference type="ChEBI" id="CHEBI:15378"/>
        <dbReference type="ChEBI" id="CHEBI:57783"/>
        <dbReference type="ChEBI" id="CHEBI:58349"/>
        <dbReference type="ChEBI" id="CHEBI:78478"/>
        <dbReference type="ChEBI" id="CHEBI:78480"/>
    </reaction>
    <physiologicalReaction direction="left-to-right" evidence="50">
        <dbReference type="Rhea" id="RHEA:41905"/>
    </physiologicalReaction>
</comment>
<dbReference type="InterPro" id="IPR016039">
    <property type="entry name" value="Thiolase-like"/>
</dbReference>
<comment type="catalytic activity">
    <reaction evidence="29">
        <text>tetradecanoyl-[ACP] + malonyl-[ACP] + H(+) = 3-oxohexadecanoyl-[ACP] + holo-[ACP] + CO2</text>
        <dbReference type="Rhea" id="RHEA:41900"/>
        <dbReference type="Rhea" id="RHEA-COMP:9623"/>
        <dbReference type="Rhea" id="RHEA-COMP:9648"/>
        <dbReference type="Rhea" id="RHEA-COMP:9649"/>
        <dbReference type="Rhea" id="RHEA-COMP:9685"/>
        <dbReference type="ChEBI" id="CHEBI:15378"/>
        <dbReference type="ChEBI" id="CHEBI:16526"/>
        <dbReference type="ChEBI" id="CHEBI:64479"/>
        <dbReference type="ChEBI" id="CHEBI:78449"/>
        <dbReference type="ChEBI" id="CHEBI:78477"/>
        <dbReference type="ChEBI" id="CHEBI:78478"/>
    </reaction>
    <physiologicalReaction direction="left-to-right" evidence="29">
        <dbReference type="Rhea" id="RHEA:41901"/>
    </physiologicalReaction>
</comment>
<dbReference type="SUPFAM" id="SSF52777">
    <property type="entry name" value="CoA-dependent acyltransferases"/>
    <property type="match status" value="4"/>
</dbReference>
<evidence type="ECO:0000256" key="20">
    <source>
        <dbReference type="ARBA" id="ARBA00023399"/>
    </source>
</evidence>
<dbReference type="InterPro" id="IPR025110">
    <property type="entry name" value="AMP-bd_C"/>
</dbReference>
<dbReference type="SUPFAM" id="SSF55048">
    <property type="entry name" value="Probable ACP-binding domain of malonyl-CoA ACP transacylase"/>
    <property type="match status" value="1"/>
</dbReference>
<comment type="function">
    <text evidence="23">Fatty acid synthetase is a multifunctional enzyme that catalyzes the de novo biosynthesis of long-chain saturated fatty acids starting from acetyl-CoA and malonyl-CoA in the presence of NADPH. This multifunctional protein contains 7 catalytic activities and a site for the binding of the prosthetic group 4'-phosphopantetheine of the acyl carrier protein ([ACP]) domain.</text>
</comment>
<dbReference type="SMART" id="SM01294">
    <property type="entry name" value="PKS_PP_betabranch"/>
    <property type="match status" value="1"/>
</dbReference>
<evidence type="ECO:0000256" key="44">
    <source>
        <dbReference type="ARBA" id="ARBA00048704"/>
    </source>
</evidence>
<comment type="catalytic activity">
    <reaction evidence="53">
        <text>(2E)-decenoyl-[ACP] + NADPH + H(+) = decanoyl-[ACP] + NADP(+)</text>
        <dbReference type="Rhea" id="RHEA:41864"/>
        <dbReference type="Rhea" id="RHEA-COMP:9639"/>
        <dbReference type="Rhea" id="RHEA-COMP:9640"/>
        <dbReference type="ChEBI" id="CHEBI:15378"/>
        <dbReference type="ChEBI" id="CHEBI:57783"/>
        <dbReference type="ChEBI" id="CHEBI:58349"/>
        <dbReference type="ChEBI" id="CHEBI:78467"/>
        <dbReference type="ChEBI" id="CHEBI:78468"/>
    </reaction>
    <physiologicalReaction direction="left-to-right" evidence="53">
        <dbReference type="Rhea" id="RHEA:41865"/>
    </physiologicalReaction>
</comment>
<keyword evidence="13" id="KW-0012">Acyltransferase</keyword>
<evidence type="ECO:0000256" key="18">
    <source>
        <dbReference type="ARBA" id="ARBA00023394"/>
    </source>
</evidence>
<dbReference type="InterPro" id="IPR020843">
    <property type="entry name" value="ER"/>
</dbReference>
<dbReference type="InterPro" id="IPR036736">
    <property type="entry name" value="ACP-like_sf"/>
</dbReference>
<comment type="catalytic activity">
    <reaction evidence="21">
        <text>(3R)-hydroxyhexadecanoyl-[ACP] = (2E)-hexadecenoyl-[ACP] + H2O</text>
        <dbReference type="Rhea" id="RHEA:41908"/>
        <dbReference type="Rhea" id="RHEA-COMP:9650"/>
        <dbReference type="Rhea" id="RHEA-COMP:9651"/>
        <dbReference type="ChEBI" id="CHEBI:15377"/>
        <dbReference type="ChEBI" id="CHEBI:78480"/>
        <dbReference type="ChEBI" id="CHEBI:78481"/>
    </reaction>
    <physiologicalReaction direction="left-to-right" evidence="21">
        <dbReference type="Rhea" id="RHEA:41909"/>
    </physiologicalReaction>
</comment>
<dbReference type="InterPro" id="IPR023213">
    <property type="entry name" value="CAT-like_dom_sf"/>
</dbReference>
<dbReference type="PANTHER" id="PTHR43775:SF51">
    <property type="entry name" value="INACTIVE PHENOLPHTHIOCEROL SYNTHESIS POLYKETIDE SYNTHASE TYPE I PKS1-RELATED"/>
    <property type="match status" value="1"/>
</dbReference>
<dbReference type="SMART" id="SM00823">
    <property type="entry name" value="PKS_PP"/>
    <property type="match status" value="3"/>
</dbReference>
<keyword evidence="6" id="KW-0677">Repeat</keyword>
<evidence type="ECO:0000256" key="53">
    <source>
        <dbReference type="ARBA" id="ARBA00049521"/>
    </source>
</evidence>
<dbReference type="Pfam" id="PF02801">
    <property type="entry name" value="Ketoacyl-synt_C"/>
    <property type="match status" value="1"/>
</dbReference>
<evidence type="ECO:0000256" key="21">
    <source>
        <dbReference type="ARBA" id="ARBA00023401"/>
    </source>
</evidence>
<dbReference type="Pfam" id="PF13602">
    <property type="entry name" value="ADH_zinc_N_2"/>
    <property type="match status" value="1"/>
</dbReference>
<evidence type="ECO:0000256" key="31">
    <source>
        <dbReference type="ARBA" id="ARBA00047578"/>
    </source>
</evidence>
<dbReference type="InterPro" id="IPR001031">
    <property type="entry name" value="Thioesterase"/>
</dbReference>
<dbReference type="Gene3D" id="3.30.70.3290">
    <property type="match status" value="2"/>
</dbReference>
<dbReference type="CDD" id="cd08956">
    <property type="entry name" value="KR_3_FAS_SDR_x"/>
    <property type="match status" value="1"/>
</dbReference>
<dbReference type="Pfam" id="PF22953">
    <property type="entry name" value="SpnB_Rossmann"/>
    <property type="match status" value="1"/>
</dbReference>
<dbReference type="FunFam" id="3.40.50.980:FF:000002">
    <property type="entry name" value="Enterobactin synthetase component F"/>
    <property type="match status" value="1"/>
</dbReference>
<comment type="catalytic activity">
    <reaction evidence="54">
        <text>octanoyl-[ACP] + malonyl-[ACP] + H(+) = 3-oxodecanoyl-[ACP] + holo-[ACP] + CO2</text>
        <dbReference type="Rhea" id="RHEA:41852"/>
        <dbReference type="Rhea" id="RHEA-COMP:9623"/>
        <dbReference type="Rhea" id="RHEA-COMP:9636"/>
        <dbReference type="Rhea" id="RHEA-COMP:9637"/>
        <dbReference type="Rhea" id="RHEA-COMP:9685"/>
        <dbReference type="ChEBI" id="CHEBI:15378"/>
        <dbReference type="ChEBI" id="CHEBI:16526"/>
        <dbReference type="ChEBI" id="CHEBI:64479"/>
        <dbReference type="ChEBI" id="CHEBI:78449"/>
        <dbReference type="ChEBI" id="CHEBI:78463"/>
        <dbReference type="ChEBI" id="CHEBI:78464"/>
    </reaction>
    <physiologicalReaction direction="left-to-right" evidence="54">
        <dbReference type="Rhea" id="RHEA:41853"/>
    </physiologicalReaction>
</comment>
<evidence type="ECO:0000256" key="39">
    <source>
        <dbReference type="ARBA" id="ARBA00048420"/>
    </source>
</evidence>
<comment type="catalytic activity">
    <reaction evidence="35">
        <text>acetyl-[ACP] + malonyl-[ACP] + H(+) = 3-oxobutanoyl-[ACP] + holo-[ACP] + CO2</text>
        <dbReference type="Rhea" id="RHEA:41800"/>
        <dbReference type="Rhea" id="RHEA-COMP:9621"/>
        <dbReference type="Rhea" id="RHEA-COMP:9623"/>
        <dbReference type="Rhea" id="RHEA-COMP:9625"/>
        <dbReference type="Rhea" id="RHEA-COMP:9685"/>
        <dbReference type="ChEBI" id="CHEBI:15378"/>
        <dbReference type="ChEBI" id="CHEBI:16526"/>
        <dbReference type="ChEBI" id="CHEBI:64479"/>
        <dbReference type="ChEBI" id="CHEBI:78446"/>
        <dbReference type="ChEBI" id="CHEBI:78449"/>
        <dbReference type="ChEBI" id="CHEBI:78450"/>
    </reaction>
    <physiologicalReaction direction="left-to-right" evidence="35">
        <dbReference type="Rhea" id="RHEA:41801"/>
    </physiologicalReaction>
</comment>
<dbReference type="Gene3D" id="3.10.129.110">
    <property type="entry name" value="Polyketide synthase dehydratase"/>
    <property type="match status" value="1"/>
</dbReference>
<dbReference type="Pfam" id="PF00668">
    <property type="entry name" value="Condensation"/>
    <property type="match status" value="2"/>
</dbReference>
<evidence type="ECO:0000256" key="19">
    <source>
        <dbReference type="ARBA" id="ARBA00023398"/>
    </source>
</evidence>
<dbReference type="CDD" id="cd00833">
    <property type="entry name" value="PKS"/>
    <property type="match status" value="1"/>
</dbReference>
<evidence type="ECO:0000256" key="1">
    <source>
        <dbReference type="ARBA" id="ARBA00001957"/>
    </source>
</evidence>
<evidence type="ECO:0000256" key="8">
    <source>
        <dbReference type="ARBA" id="ARBA00022832"/>
    </source>
</evidence>
<comment type="catalytic activity">
    <reaction evidence="31">
        <text>dodecanoyl-[ACP] + malonyl-[ACP] + H(+) = 3-oxotetradecanoyl-[ACP] + holo-[ACP] + CO2</text>
        <dbReference type="Rhea" id="RHEA:41884"/>
        <dbReference type="Rhea" id="RHEA-COMP:9623"/>
        <dbReference type="Rhea" id="RHEA-COMP:9644"/>
        <dbReference type="Rhea" id="RHEA-COMP:9645"/>
        <dbReference type="Rhea" id="RHEA-COMP:9685"/>
        <dbReference type="ChEBI" id="CHEBI:15378"/>
        <dbReference type="ChEBI" id="CHEBI:16526"/>
        <dbReference type="ChEBI" id="CHEBI:64479"/>
        <dbReference type="ChEBI" id="CHEBI:65264"/>
        <dbReference type="ChEBI" id="CHEBI:78449"/>
        <dbReference type="ChEBI" id="CHEBI:78473"/>
    </reaction>
    <physiologicalReaction direction="left-to-right" evidence="31">
        <dbReference type="Rhea" id="RHEA:41885"/>
    </physiologicalReaction>
</comment>
<comment type="catalytic activity">
    <reaction evidence="34">
        <text>3-oxobutanoyl-[ACP] + NADPH + H(+) = (3R)-hydroxybutanoyl-[ACP] + NADP(+)</text>
        <dbReference type="Rhea" id="RHEA:41804"/>
        <dbReference type="Rhea" id="RHEA-COMP:9625"/>
        <dbReference type="Rhea" id="RHEA-COMP:9626"/>
        <dbReference type="ChEBI" id="CHEBI:15378"/>
        <dbReference type="ChEBI" id="CHEBI:57783"/>
        <dbReference type="ChEBI" id="CHEBI:58349"/>
        <dbReference type="ChEBI" id="CHEBI:78450"/>
        <dbReference type="ChEBI" id="CHEBI:78451"/>
    </reaction>
    <physiologicalReaction direction="left-to-right" evidence="34">
        <dbReference type="Rhea" id="RHEA:41805"/>
    </physiologicalReaction>
</comment>
<keyword evidence="61" id="KW-1185">Reference proteome</keyword>
<dbReference type="InterPro" id="IPR009081">
    <property type="entry name" value="PP-bd_ACP"/>
</dbReference>
<keyword evidence="8" id="KW-0276">Fatty acid metabolism</keyword>
<evidence type="ECO:0000256" key="55">
    <source>
        <dbReference type="PROSITE-ProRule" id="PRU01363"/>
    </source>
</evidence>
<evidence type="ECO:0000256" key="25">
    <source>
        <dbReference type="ARBA" id="ARBA00047300"/>
    </source>
</evidence>
<dbReference type="Gene3D" id="3.40.47.10">
    <property type="match status" value="1"/>
</dbReference>
<dbReference type="InterPro" id="IPR016036">
    <property type="entry name" value="Malonyl_transacylase_ACP-bd"/>
</dbReference>
<evidence type="ECO:0000256" key="42">
    <source>
        <dbReference type="ARBA" id="ARBA00048650"/>
    </source>
</evidence>
<dbReference type="InterPro" id="IPR011032">
    <property type="entry name" value="GroES-like_sf"/>
</dbReference>
<evidence type="ECO:0000256" key="45">
    <source>
        <dbReference type="ARBA" id="ARBA00048935"/>
    </source>
</evidence>
<evidence type="ECO:0000256" key="56">
    <source>
        <dbReference type="SAM" id="MobiDB-lite"/>
    </source>
</evidence>
<comment type="catalytic activity">
    <reaction evidence="40">
        <text>a fatty acyl-[ACP] + malonyl-[ACP] + H(+) = a 3-oxoacyl-[ACP] + holo-[ACP] + CO2</text>
        <dbReference type="Rhea" id="RHEA:22836"/>
        <dbReference type="Rhea" id="RHEA-COMP:9623"/>
        <dbReference type="Rhea" id="RHEA-COMP:9685"/>
        <dbReference type="Rhea" id="RHEA-COMP:9916"/>
        <dbReference type="Rhea" id="RHEA-COMP:14125"/>
        <dbReference type="ChEBI" id="CHEBI:15378"/>
        <dbReference type="ChEBI" id="CHEBI:16526"/>
        <dbReference type="ChEBI" id="CHEBI:64479"/>
        <dbReference type="ChEBI" id="CHEBI:78449"/>
        <dbReference type="ChEBI" id="CHEBI:78776"/>
        <dbReference type="ChEBI" id="CHEBI:138651"/>
        <dbReference type="EC" id="2.3.1.41"/>
    </reaction>
    <physiologicalReaction direction="left-to-right" evidence="40">
        <dbReference type="Rhea" id="RHEA:22837"/>
    </physiologicalReaction>
</comment>
<dbReference type="GO" id="GO:0016297">
    <property type="term" value="F:fatty acyl-[ACP] hydrolase activity"/>
    <property type="evidence" value="ECO:0007669"/>
    <property type="project" value="UniProtKB-EC"/>
</dbReference>
<dbReference type="Pfam" id="PF13193">
    <property type="entry name" value="AMP-binding_C"/>
    <property type="match status" value="1"/>
</dbReference>
<dbReference type="InterPro" id="IPR013968">
    <property type="entry name" value="PKS_KR"/>
</dbReference>
<comment type="cofactor">
    <cofactor evidence="1">
        <name>pantetheine 4'-phosphate</name>
        <dbReference type="ChEBI" id="CHEBI:47942"/>
    </cofactor>
</comment>
<dbReference type="InterPro" id="IPR029058">
    <property type="entry name" value="AB_hydrolase_fold"/>
</dbReference>
<comment type="catalytic activity">
    <reaction evidence="41">
        <text>3-oxohexanoyl-[ACP] + NADPH + H(+) = (3R)-hydroxyhexanoyl-[ACP] + NADP(+)</text>
        <dbReference type="Rhea" id="RHEA:41824"/>
        <dbReference type="Rhea" id="RHEA-COMP:9629"/>
        <dbReference type="Rhea" id="RHEA-COMP:9630"/>
        <dbReference type="ChEBI" id="CHEBI:15378"/>
        <dbReference type="ChEBI" id="CHEBI:57783"/>
        <dbReference type="ChEBI" id="CHEBI:58349"/>
        <dbReference type="ChEBI" id="CHEBI:78456"/>
        <dbReference type="ChEBI" id="CHEBI:78457"/>
    </reaction>
    <physiologicalReaction direction="left-to-right" evidence="41">
        <dbReference type="Rhea" id="RHEA:41825"/>
    </physiologicalReaction>
</comment>
<evidence type="ECO:0000256" key="27">
    <source>
        <dbReference type="ARBA" id="ARBA00047400"/>
    </source>
</evidence>
<dbReference type="GO" id="GO:0031177">
    <property type="term" value="F:phosphopantetheine binding"/>
    <property type="evidence" value="ECO:0007669"/>
    <property type="project" value="InterPro"/>
</dbReference>
<dbReference type="InterPro" id="IPR020806">
    <property type="entry name" value="PKS_PP-bd"/>
</dbReference>
<evidence type="ECO:0000256" key="4">
    <source>
        <dbReference type="ARBA" id="ARBA00022553"/>
    </source>
</evidence>
<evidence type="ECO:0000256" key="24">
    <source>
        <dbReference type="ARBA" id="ARBA00029443"/>
    </source>
</evidence>
<dbReference type="InterPro" id="IPR016035">
    <property type="entry name" value="Acyl_Trfase/lysoPLipase"/>
</dbReference>
<dbReference type="EMBL" id="CP059399">
    <property type="protein sequence ID" value="QLY34394.1"/>
    <property type="molecule type" value="Genomic_DNA"/>
</dbReference>
<comment type="catalytic activity">
    <reaction evidence="14">
        <text>(3R)-hydroxyoctanoyl-[ACP] = (2E)-octenoyl-[ACP] + H2O</text>
        <dbReference type="Rhea" id="RHEA:41844"/>
        <dbReference type="Rhea" id="RHEA-COMP:9634"/>
        <dbReference type="Rhea" id="RHEA-COMP:9635"/>
        <dbReference type="ChEBI" id="CHEBI:15377"/>
        <dbReference type="ChEBI" id="CHEBI:78461"/>
        <dbReference type="ChEBI" id="CHEBI:78462"/>
    </reaction>
    <physiologicalReaction direction="left-to-right" evidence="14">
        <dbReference type="Rhea" id="RHEA:41845"/>
    </physiologicalReaction>
</comment>
<dbReference type="FunFam" id="3.40.366.10:FF:000002">
    <property type="entry name" value="Probable polyketide synthase 2"/>
    <property type="match status" value="1"/>
</dbReference>
<evidence type="ECO:0000256" key="6">
    <source>
        <dbReference type="ARBA" id="ARBA00022737"/>
    </source>
</evidence>
<dbReference type="PANTHER" id="PTHR43775">
    <property type="entry name" value="FATTY ACID SYNTHASE"/>
    <property type="match status" value="1"/>
</dbReference>
<evidence type="ECO:0000256" key="23">
    <source>
        <dbReference type="ARBA" id="ARBA00023442"/>
    </source>
</evidence>
<dbReference type="InterPro" id="IPR014030">
    <property type="entry name" value="Ketoacyl_synth_N"/>
</dbReference>
<dbReference type="InterPro" id="IPR042104">
    <property type="entry name" value="PKS_dehydratase_sf"/>
</dbReference>
<evidence type="ECO:0000313" key="60">
    <source>
        <dbReference type="EMBL" id="QLY34394.1"/>
    </source>
</evidence>
<dbReference type="GO" id="GO:0006633">
    <property type="term" value="P:fatty acid biosynthetic process"/>
    <property type="evidence" value="ECO:0007669"/>
    <property type="project" value="InterPro"/>
</dbReference>
<evidence type="ECO:0000256" key="49">
    <source>
        <dbReference type="ARBA" id="ARBA00049263"/>
    </source>
</evidence>
<comment type="catalytic activity">
    <reaction evidence="39">
        <text>(2E)-octenoyl-[ACP] + NADPH + H(+) = octanoyl-[ACP] + NADP(+)</text>
        <dbReference type="Rhea" id="RHEA:41848"/>
        <dbReference type="Rhea" id="RHEA-COMP:9635"/>
        <dbReference type="Rhea" id="RHEA-COMP:9636"/>
        <dbReference type="ChEBI" id="CHEBI:15378"/>
        <dbReference type="ChEBI" id="CHEBI:57783"/>
        <dbReference type="ChEBI" id="CHEBI:58349"/>
        <dbReference type="ChEBI" id="CHEBI:78462"/>
        <dbReference type="ChEBI" id="CHEBI:78463"/>
    </reaction>
    <physiologicalReaction direction="left-to-right" evidence="39">
        <dbReference type="Rhea" id="RHEA:41849"/>
    </physiologicalReaction>
</comment>
<keyword evidence="12" id="KW-0511">Multifunctional enzyme</keyword>
<evidence type="ECO:0000259" key="59">
    <source>
        <dbReference type="PROSITE" id="PS52019"/>
    </source>
</evidence>
<evidence type="ECO:0000256" key="32">
    <source>
        <dbReference type="ARBA" id="ARBA00047810"/>
    </source>
</evidence>
<dbReference type="Pfam" id="PF22621">
    <property type="entry name" value="CurL-like_PKS_C"/>
    <property type="match status" value="1"/>
</dbReference>
<evidence type="ECO:0000256" key="46">
    <source>
        <dbReference type="ARBA" id="ARBA00049019"/>
    </source>
</evidence>
<dbReference type="Pfam" id="PF08240">
    <property type="entry name" value="ADH_N"/>
    <property type="match status" value="1"/>
</dbReference>
<name>A0A7D6VFP2_9NOCA</name>
<feature type="domain" description="Ketosynthase family 3 (KS3)" evidence="58">
    <location>
        <begin position="1"/>
        <end position="420"/>
    </location>
</feature>
<dbReference type="SUPFAM" id="SSF51735">
    <property type="entry name" value="NAD(P)-binding Rossmann-fold domains"/>
    <property type="match status" value="3"/>
</dbReference>
<dbReference type="PROSITE" id="PS00455">
    <property type="entry name" value="AMP_BINDING"/>
    <property type="match status" value="2"/>
</dbReference>
<dbReference type="FunFam" id="3.40.47.10:FF:000019">
    <property type="entry name" value="Polyketide synthase type I"/>
    <property type="match status" value="1"/>
</dbReference>
<comment type="catalytic activity">
    <reaction evidence="22">
        <text>(3R)-hydroxybutanoyl-[ACP] = (2E)-butenoyl-[ACP] + H2O</text>
        <dbReference type="Rhea" id="RHEA:41808"/>
        <dbReference type="Rhea" id="RHEA-COMP:9626"/>
        <dbReference type="Rhea" id="RHEA-COMP:9627"/>
        <dbReference type="ChEBI" id="CHEBI:15377"/>
        <dbReference type="ChEBI" id="CHEBI:78451"/>
        <dbReference type="ChEBI" id="CHEBI:78453"/>
    </reaction>
    <physiologicalReaction direction="left-to-right" evidence="22">
        <dbReference type="Rhea" id="RHEA:41809"/>
    </physiologicalReaction>
</comment>
<dbReference type="Pfam" id="PF00698">
    <property type="entry name" value="Acyl_transf_1"/>
    <property type="match status" value="1"/>
</dbReference>
<evidence type="ECO:0000256" key="10">
    <source>
        <dbReference type="ARBA" id="ARBA00023098"/>
    </source>
</evidence>
<comment type="catalytic activity">
    <reaction evidence="36">
        <text>hexadecanoyl-[ACP] + malonyl-[ACP] + H(+) = 3-oxooctadecanoyl-[ACP] + holo-[ACP] + CO2</text>
        <dbReference type="Rhea" id="RHEA:41916"/>
        <dbReference type="Rhea" id="RHEA-COMP:9623"/>
        <dbReference type="Rhea" id="RHEA-COMP:9652"/>
        <dbReference type="Rhea" id="RHEA-COMP:9653"/>
        <dbReference type="Rhea" id="RHEA-COMP:9685"/>
        <dbReference type="ChEBI" id="CHEBI:15378"/>
        <dbReference type="ChEBI" id="CHEBI:16526"/>
        <dbReference type="ChEBI" id="CHEBI:64479"/>
        <dbReference type="ChEBI" id="CHEBI:78449"/>
        <dbReference type="ChEBI" id="CHEBI:78483"/>
        <dbReference type="ChEBI" id="CHEBI:78487"/>
    </reaction>
    <physiologicalReaction direction="left-to-right" evidence="36">
        <dbReference type="Rhea" id="RHEA:41917"/>
    </physiologicalReaction>
</comment>
<dbReference type="Gene3D" id="3.90.180.10">
    <property type="entry name" value="Medium-chain alcohol dehydrogenases, catalytic domain"/>
    <property type="match status" value="1"/>
</dbReference>
<keyword evidence="9" id="KW-0663">Pyridoxal phosphate</keyword>
<dbReference type="FunFam" id="1.10.1200.10:FF:000007">
    <property type="entry name" value="Probable polyketide synthase pks17"/>
    <property type="match status" value="1"/>
</dbReference>
<dbReference type="SMART" id="SM00826">
    <property type="entry name" value="PKS_DH"/>
    <property type="match status" value="1"/>
</dbReference>
<evidence type="ECO:0000313" key="61">
    <source>
        <dbReference type="Proteomes" id="UP000515512"/>
    </source>
</evidence>
<dbReference type="Gene3D" id="3.40.50.12780">
    <property type="entry name" value="N-terminal domain of ligase-like"/>
    <property type="match status" value="2"/>
</dbReference>
<dbReference type="FunFam" id="3.90.180.10:FF:000032">
    <property type="entry name" value="Probable polyketide synthase pks1"/>
    <property type="match status" value="1"/>
</dbReference>
<dbReference type="InterPro" id="IPR014031">
    <property type="entry name" value="Ketoacyl_synth_C"/>
</dbReference>
<dbReference type="UniPathway" id="UPA00011"/>
<evidence type="ECO:0000256" key="51">
    <source>
        <dbReference type="ARBA" id="ARBA00049422"/>
    </source>
</evidence>
<dbReference type="GO" id="GO:0004315">
    <property type="term" value="F:3-oxoacyl-[acyl-carrier-protein] synthase activity"/>
    <property type="evidence" value="ECO:0007669"/>
    <property type="project" value="UniProtKB-EC"/>
</dbReference>
<evidence type="ECO:0000256" key="17">
    <source>
        <dbReference type="ARBA" id="ARBA00023388"/>
    </source>
</evidence>
<evidence type="ECO:0000256" key="43">
    <source>
        <dbReference type="ARBA" id="ARBA00048691"/>
    </source>
</evidence>
<comment type="catalytic activity">
    <reaction evidence="19">
        <text>(3R)-hydroxytetradecanoyl-[ACP] = (2E)-tetradecenoyl-[ACP] + H2O</text>
        <dbReference type="Rhea" id="RHEA:41892"/>
        <dbReference type="Rhea" id="RHEA-COMP:9646"/>
        <dbReference type="Rhea" id="RHEA-COMP:9647"/>
        <dbReference type="ChEBI" id="CHEBI:15377"/>
        <dbReference type="ChEBI" id="CHEBI:78474"/>
        <dbReference type="ChEBI" id="CHEBI:78475"/>
    </reaction>
    <physiologicalReaction direction="left-to-right" evidence="19">
        <dbReference type="Rhea" id="RHEA:41893"/>
    </physiologicalReaction>
</comment>
<feature type="region of interest" description="C-terminal hotdog fold" evidence="55">
    <location>
        <begin position="1088"/>
        <end position="1228"/>
    </location>
</feature>
<comment type="catalytic activity">
    <reaction evidence="32">
        <text>(2E)-hexadecenoyl-[ACP] + NADPH + H(+) = hexadecanoyl-[ACP] + NADP(+)</text>
        <dbReference type="Rhea" id="RHEA:41912"/>
        <dbReference type="Rhea" id="RHEA-COMP:9651"/>
        <dbReference type="Rhea" id="RHEA-COMP:9652"/>
        <dbReference type="ChEBI" id="CHEBI:15378"/>
        <dbReference type="ChEBI" id="CHEBI:57783"/>
        <dbReference type="ChEBI" id="CHEBI:58349"/>
        <dbReference type="ChEBI" id="CHEBI:78481"/>
        <dbReference type="ChEBI" id="CHEBI:78483"/>
    </reaction>
    <physiologicalReaction direction="left-to-right" evidence="32">
        <dbReference type="Rhea" id="RHEA:41913"/>
    </physiologicalReaction>
</comment>
<evidence type="ECO:0000256" key="5">
    <source>
        <dbReference type="ARBA" id="ARBA00022679"/>
    </source>
</evidence>
<comment type="catalytic activity">
    <reaction evidence="52">
        <text>butanoyl-[ACP] + malonyl-[ACP] + H(+) = 3-oxohexanoyl-[ACP] + holo-[ACP] + CO2</text>
        <dbReference type="Rhea" id="RHEA:41820"/>
        <dbReference type="Rhea" id="RHEA-COMP:9623"/>
        <dbReference type="Rhea" id="RHEA-COMP:9628"/>
        <dbReference type="Rhea" id="RHEA-COMP:9629"/>
        <dbReference type="Rhea" id="RHEA-COMP:9685"/>
        <dbReference type="ChEBI" id="CHEBI:15378"/>
        <dbReference type="ChEBI" id="CHEBI:16526"/>
        <dbReference type="ChEBI" id="CHEBI:64479"/>
        <dbReference type="ChEBI" id="CHEBI:78449"/>
        <dbReference type="ChEBI" id="CHEBI:78454"/>
        <dbReference type="ChEBI" id="CHEBI:78456"/>
    </reaction>
    <physiologicalReaction direction="left-to-right" evidence="52">
        <dbReference type="Rhea" id="RHEA:41821"/>
    </physiologicalReaction>
</comment>
<comment type="catalytic activity">
    <reaction evidence="42">
        <text>a 2,3-saturated acyl-[ACP] + NADP(+) = a (2E)-enoyl-[ACP] + NADPH + H(+)</text>
        <dbReference type="Rhea" id="RHEA:22564"/>
        <dbReference type="Rhea" id="RHEA-COMP:9925"/>
        <dbReference type="Rhea" id="RHEA-COMP:9926"/>
        <dbReference type="ChEBI" id="CHEBI:15378"/>
        <dbReference type="ChEBI" id="CHEBI:57783"/>
        <dbReference type="ChEBI" id="CHEBI:58349"/>
        <dbReference type="ChEBI" id="CHEBI:78784"/>
        <dbReference type="ChEBI" id="CHEBI:78785"/>
        <dbReference type="EC" id="1.3.1.39"/>
    </reaction>
    <physiologicalReaction direction="right-to-left" evidence="42">
        <dbReference type="Rhea" id="RHEA:22566"/>
    </physiologicalReaction>
</comment>
<dbReference type="InterPro" id="IPR057326">
    <property type="entry name" value="KR_dom"/>
</dbReference>
<dbReference type="SUPFAM" id="SSF53474">
    <property type="entry name" value="alpha/beta-Hydrolases"/>
    <property type="match status" value="1"/>
</dbReference>
<comment type="catalytic activity">
    <reaction evidence="43">
        <text>holo-[ACP] + acetyl-CoA = acetyl-[ACP] + CoA</text>
        <dbReference type="Rhea" id="RHEA:41788"/>
        <dbReference type="Rhea" id="RHEA-COMP:9621"/>
        <dbReference type="Rhea" id="RHEA-COMP:9685"/>
        <dbReference type="ChEBI" id="CHEBI:57287"/>
        <dbReference type="ChEBI" id="CHEBI:57288"/>
        <dbReference type="ChEBI" id="CHEBI:64479"/>
        <dbReference type="ChEBI" id="CHEBI:78446"/>
        <dbReference type="EC" id="2.3.1.38"/>
    </reaction>
    <physiologicalReaction direction="left-to-right" evidence="43">
        <dbReference type="Rhea" id="RHEA:41789"/>
    </physiologicalReaction>
</comment>
<evidence type="ECO:0000256" key="34">
    <source>
        <dbReference type="ARBA" id="ARBA00047953"/>
    </source>
</evidence>
<dbReference type="InterPro" id="IPR000873">
    <property type="entry name" value="AMP-dep_synth/lig_dom"/>
</dbReference>
<dbReference type="SUPFAM" id="SSF50129">
    <property type="entry name" value="GroES-like"/>
    <property type="match status" value="1"/>
</dbReference>
<dbReference type="SUPFAM" id="SSF53901">
    <property type="entry name" value="Thiolase-like"/>
    <property type="match status" value="1"/>
</dbReference>
<dbReference type="SUPFAM" id="SSF47336">
    <property type="entry name" value="ACP-like"/>
    <property type="match status" value="3"/>
</dbReference>
<dbReference type="SUPFAM" id="SSF52151">
    <property type="entry name" value="FabD/lysophospholipase-like"/>
    <property type="match status" value="1"/>
</dbReference>
<comment type="catalytic activity">
    <reaction evidence="25">
        <text>3-oxooctadecanoyl-[ACP] + NADPH + H(+) = (3R)-hydroxyoctadecanoyl-[ACP] + NADP(+)</text>
        <dbReference type="Rhea" id="RHEA:41920"/>
        <dbReference type="Rhea" id="RHEA-COMP:9653"/>
        <dbReference type="Rhea" id="RHEA-COMP:9654"/>
        <dbReference type="ChEBI" id="CHEBI:15378"/>
        <dbReference type="ChEBI" id="CHEBI:57783"/>
        <dbReference type="ChEBI" id="CHEBI:58349"/>
        <dbReference type="ChEBI" id="CHEBI:78487"/>
        <dbReference type="ChEBI" id="CHEBI:78488"/>
    </reaction>
    <physiologicalReaction direction="left-to-right" evidence="25">
        <dbReference type="Rhea" id="RHEA:41921"/>
    </physiologicalReaction>
</comment>
<dbReference type="InterPro" id="IPR036291">
    <property type="entry name" value="NAD(P)-bd_dom_sf"/>
</dbReference>
<feature type="active site" description="Proton acceptor; for dehydratase activity" evidence="55">
    <location>
        <position position="985"/>
    </location>
</feature>
<evidence type="ECO:0000256" key="37">
    <source>
        <dbReference type="ARBA" id="ARBA00048281"/>
    </source>
</evidence>
<evidence type="ECO:0000256" key="13">
    <source>
        <dbReference type="ARBA" id="ARBA00023315"/>
    </source>
</evidence>
<proteinExistence type="inferred from homology"/>
<dbReference type="Gene3D" id="3.40.50.1820">
    <property type="entry name" value="alpha/beta hydrolase"/>
    <property type="match status" value="1"/>
</dbReference>
<dbReference type="FunFam" id="3.40.50.720:FF:000209">
    <property type="entry name" value="Polyketide synthase Pks12"/>
    <property type="match status" value="1"/>
</dbReference>
<dbReference type="Pfam" id="PF00550">
    <property type="entry name" value="PP-binding"/>
    <property type="match status" value="3"/>
</dbReference>
<comment type="catalytic activity">
    <reaction evidence="15">
        <text>(3R)-hydroxydodecanoyl-[ACP] = (2E)-dodecenoyl-[ACP] + H2O</text>
        <dbReference type="Rhea" id="RHEA:41876"/>
        <dbReference type="Rhea" id="RHEA-COMP:9642"/>
        <dbReference type="Rhea" id="RHEA-COMP:9643"/>
        <dbReference type="ChEBI" id="CHEBI:15377"/>
        <dbReference type="ChEBI" id="CHEBI:78470"/>
        <dbReference type="ChEBI" id="CHEBI:78472"/>
    </reaction>
    <physiologicalReaction direction="left-to-right" evidence="15">
        <dbReference type="Rhea" id="RHEA:41877"/>
    </physiologicalReaction>
</comment>
<evidence type="ECO:0000256" key="7">
    <source>
        <dbReference type="ARBA" id="ARBA00022799"/>
    </source>
</evidence>
<dbReference type="SMART" id="SM00827">
    <property type="entry name" value="PKS_AT"/>
    <property type="match status" value="1"/>
</dbReference>
<dbReference type="Gene3D" id="1.10.1200.10">
    <property type="entry name" value="ACP-like"/>
    <property type="match status" value="3"/>
</dbReference>
<dbReference type="InterPro" id="IPR055123">
    <property type="entry name" value="SpnB-like_Rossmann"/>
</dbReference>
<dbReference type="InterPro" id="IPR014043">
    <property type="entry name" value="Acyl_transferase_dom"/>
</dbReference>
<evidence type="ECO:0000256" key="36">
    <source>
        <dbReference type="ARBA" id="ARBA00048051"/>
    </source>
</evidence>
<dbReference type="NCBIfam" id="TIGR01733">
    <property type="entry name" value="AA-adenyl-dom"/>
    <property type="match status" value="2"/>
</dbReference>
<dbReference type="Pfam" id="PF00109">
    <property type="entry name" value="ketoacyl-synt"/>
    <property type="match status" value="1"/>
</dbReference>
<dbReference type="InterPro" id="IPR032821">
    <property type="entry name" value="PKS_assoc"/>
</dbReference>
<comment type="catalytic activity">
    <reaction evidence="26">
        <text>hexanoyl-[ACP] + malonyl-[ACP] + H(+) = 3-oxooctanoyl-[ACP] + holo-[ACP] + CO2</text>
        <dbReference type="Rhea" id="RHEA:41836"/>
        <dbReference type="Rhea" id="RHEA-COMP:9623"/>
        <dbReference type="Rhea" id="RHEA-COMP:9632"/>
        <dbReference type="Rhea" id="RHEA-COMP:9633"/>
        <dbReference type="Rhea" id="RHEA-COMP:9685"/>
        <dbReference type="ChEBI" id="CHEBI:15378"/>
        <dbReference type="ChEBI" id="CHEBI:16526"/>
        <dbReference type="ChEBI" id="CHEBI:64479"/>
        <dbReference type="ChEBI" id="CHEBI:78449"/>
        <dbReference type="ChEBI" id="CHEBI:78459"/>
        <dbReference type="ChEBI" id="CHEBI:78460"/>
    </reaction>
    <physiologicalReaction direction="left-to-right" evidence="26">
        <dbReference type="Rhea" id="RHEA:41837"/>
    </physiologicalReaction>
</comment>
<keyword evidence="3" id="KW-0596">Phosphopantetheine</keyword>
<dbReference type="PROSITE" id="PS50075">
    <property type="entry name" value="CARRIER"/>
    <property type="match status" value="3"/>
</dbReference>
<dbReference type="PROSITE" id="PS52004">
    <property type="entry name" value="KS3_2"/>
    <property type="match status" value="1"/>
</dbReference>
<dbReference type="PROSITE" id="PS00012">
    <property type="entry name" value="PHOSPHOPANTETHEINE"/>
    <property type="match status" value="1"/>
</dbReference>
<comment type="catalytic activity">
    <reaction evidence="46">
        <text>(2E)-octadecenoyl-[ACP] + NADPH + H(+) = octadecanoyl-[ACP] + NADP(+)</text>
        <dbReference type="Rhea" id="RHEA:41928"/>
        <dbReference type="Rhea" id="RHEA-COMP:9655"/>
        <dbReference type="Rhea" id="RHEA-COMP:9656"/>
        <dbReference type="ChEBI" id="CHEBI:15378"/>
        <dbReference type="ChEBI" id="CHEBI:57783"/>
        <dbReference type="ChEBI" id="CHEBI:58349"/>
        <dbReference type="ChEBI" id="CHEBI:78489"/>
        <dbReference type="ChEBI" id="CHEBI:78495"/>
    </reaction>
    <physiologicalReaction direction="left-to-right" evidence="46">
        <dbReference type="Rhea" id="RHEA:41929"/>
    </physiologicalReaction>
</comment>
<dbReference type="PROSITE" id="PS52019">
    <property type="entry name" value="PKS_MFAS_DH"/>
    <property type="match status" value="1"/>
</dbReference>
<dbReference type="GO" id="GO:0044550">
    <property type="term" value="P:secondary metabolite biosynthetic process"/>
    <property type="evidence" value="ECO:0007669"/>
    <property type="project" value="UniProtKB-ARBA"/>
</dbReference>
<organism evidence="60 61">
    <name type="scientific">Nocardia huaxiensis</name>
    <dbReference type="NCBI Taxonomy" id="2755382"/>
    <lineage>
        <taxon>Bacteria</taxon>
        <taxon>Bacillati</taxon>
        <taxon>Actinomycetota</taxon>
        <taxon>Actinomycetes</taxon>
        <taxon>Mycobacteriales</taxon>
        <taxon>Nocardiaceae</taxon>
        <taxon>Nocardia</taxon>
    </lineage>
</organism>
<dbReference type="Pfam" id="PF14765">
    <property type="entry name" value="PS-DH"/>
    <property type="match status" value="1"/>
</dbReference>
<evidence type="ECO:0000256" key="9">
    <source>
        <dbReference type="ARBA" id="ARBA00022898"/>
    </source>
</evidence>
<comment type="catalytic activity">
    <reaction evidence="28">
        <text>3-oxodecanoyl-[ACP] + NADPH + H(+) = (3R)-hydroxydecanoyl-[ACP] + NADP(+)</text>
        <dbReference type="Rhea" id="RHEA:41856"/>
        <dbReference type="Rhea" id="RHEA-COMP:9637"/>
        <dbReference type="Rhea" id="RHEA-COMP:9638"/>
        <dbReference type="ChEBI" id="CHEBI:15378"/>
        <dbReference type="ChEBI" id="CHEBI:57783"/>
        <dbReference type="ChEBI" id="CHEBI:58349"/>
        <dbReference type="ChEBI" id="CHEBI:78464"/>
        <dbReference type="ChEBI" id="CHEBI:78466"/>
    </reaction>
    <physiologicalReaction direction="left-to-right" evidence="28">
        <dbReference type="Rhea" id="RHEA:41857"/>
    </physiologicalReaction>
</comment>
<evidence type="ECO:0000256" key="15">
    <source>
        <dbReference type="ARBA" id="ARBA00023351"/>
    </source>
</evidence>
<comment type="catalytic activity">
    <reaction evidence="38">
        <text>tetradecanoyl-[ACP] + H2O = tetradecanoate + holo-[ACP] + H(+)</text>
        <dbReference type="Rhea" id="RHEA:30123"/>
        <dbReference type="Rhea" id="RHEA-COMP:9648"/>
        <dbReference type="Rhea" id="RHEA-COMP:9685"/>
        <dbReference type="ChEBI" id="CHEBI:15377"/>
        <dbReference type="ChEBI" id="CHEBI:15378"/>
        <dbReference type="ChEBI" id="CHEBI:30807"/>
        <dbReference type="ChEBI" id="CHEBI:64479"/>
        <dbReference type="ChEBI" id="CHEBI:78477"/>
        <dbReference type="EC" id="3.1.2.14"/>
    </reaction>
    <physiologicalReaction direction="left-to-right" evidence="38">
        <dbReference type="Rhea" id="RHEA:30124"/>
    </physiologicalReaction>
</comment>
<dbReference type="SUPFAM" id="SSF56801">
    <property type="entry name" value="Acetyl-CoA synthetase-like"/>
    <property type="match status" value="2"/>
</dbReference>
<comment type="catalytic activity">
    <reaction evidence="16">
        <text>(3R)-hydroxyhexanoyl-[ACP] = (2E)-hexenoyl-[ACP] + H2O</text>
        <dbReference type="Rhea" id="RHEA:41828"/>
        <dbReference type="Rhea" id="RHEA-COMP:9630"/>
        <dbReference type="Rhea" id="RHEA-COMP:9631"/>
        <dbReference type="ChEBI" id="CHEBI:15377"/>
        <dbReference type="ChEBI" id="CHEBI:78457"/>
        <dbReference type="ChEBI" id="CHEBI:78458"/>
    </reaction>
    <physiologicalReaction direction="left-to-right" evidence="16">
        <dbReference type="Rhea" id="RHEA:41829"/>
    </physiologicalReaction>
</comment>
<evidence type="ECO:0000256" key="22">
    <source>
        <dbReference type="ARBA" id="ARBA00023402"/>
    </source>
</evidence>
<comment type="catalytic activity">
    <reaction evidence="33">
        <text>(2E)-hexenoyl-[ACP] + NADPH + H(+) = hexanoyl-[ACP] + NADP(+)</text>
        <dbReference type="Rhea" id="RHEA:41832"/>
        <dbReference type="Rhea" id="RHEA-COMP:9631"/>
        <dbReference type="Rhea" id="RHEA-COMP:9632"/>
        <dbReference type="ChEBI" id="CHEBI:15378"/>
        <dbReference type="ChEBI" id="CHEBI:57783"/>
        <dbReference type="ChEBI" id="CHEBI:58349"/>
        <dbReference type="ChEBI" id="CHEBI:78458"/>
        <dbReference type="ChEBI" id="CHEBI:78459"/>
    </reaction>
    <physiologicalReaction direction="left-to-right" evidence="33">
        <dbReference type="Rhea" id="RHEA:41833"/>
    </physiologicalReaction>
</comment>
<comment type="catalytic activity">
    <reaction evidence="37">
        <text>(2E)-dodecenoyl-[ACP] + NADPH + H(+) = dodecanoyl-[ACP] + NADP(+)</text>
        <dbReference type="Rhea" id="RHEA:41880"/>
        <dbReference type="Rhea" id="RHEA-COMP:9643"/>
        <dbReference type="Rhea" id="RHEA-COMP:9644"/>
        <dbReference type="ChEBI" id="CHEBI:15378"/>
        <dbReference type="ChEBI" id="CHEBI:57783"/>
        <dbReference type="ChEBI" id="CHEBI:58349"/>
        <dbReference type="ChEBI" id="CHEBI:65264"/>
        <dbReference type="ChEBI" id="CHEBI:78472"/>
    </reaction>
    <physiologicalReaction direction="left-to-right" evidence="37">
        <dbReference type="Rhea" id="RHEA:41881"/>
    </physiologicalReaction>
</comment>
<dbReference type="SMART" id="SM00825">
    <property type="entry name" value="PKS_KS"/>
    <property type="match status" value="1"/>
</dbReference>
<evidence type="ECO:0000256" key="14">
    <source>
        <dbReference type="ARBA" id="ARBA00023332"/>
    </source>
</evidence>
<comment type="catalytic activity">
    <reaction evidence="51">
        <text>3-oxooctanoyl-[ACP] + NADPH + H(+) = (3R)-hydroxyoctanoyl-[ACP] + NADP(+)</text>
        <dbReference type="Rhea" id="RHEA:41840"/>
        <dbReference type="Rhea" id="RHEA-COMP:9633"/>
        <dbReference type="Rhea" id="RHEA-COMP:9634"/>
        <dbReference type="ChEBI" id="CHEBI:15378"/>
        <dbReference type="ChEBI" id="CHEBI:57783"/>
        <dbReference type="ChEBI" id="CHEBI:58349"/>
        <dbReference type="ChEBI" id="CHEBI:78460"/>
        <dbReference type="ChEBI" id="CHEBI:78461"/>
    </reaction>
    <physiologicalReaction direction="left-to-right" evidence="51">
        <dbReference type="Rhea" id="RHEA:41841"/>
    </physiologicalReaction>
</comment>
<dbReference type="Pfam" id="PF16197">
    <property type="entry name" value="KAsynt_C_assoc"/>
    <property type="match status" value="1"/>
</dbReference>
<comment type="catalytic activity">
    <reaction evidence="44">
        <text>hexadecanoyl-[ACP] + H2O = hexadecanoate + holo-[ACP] + H(+)</text>
        <dbReference type="Rhea" id="RHEA:41932"/>
        <dbReference type="Rhea" id="RHEA-COMP:9652"/>
        <dbReference type="Rhea" id="RHEA-COMP:9685"/>
        <dbReference type="ChEBI" id="CHEBI:7896"/>
        <dbReference type="ChEBI" id="CHEBI:15377"/>
        <dbReference type="ChEBI" id="CHEBI:15378"/>
        <dbReference type="ChEBI" id="CHEBI:64479"/>
        <dbReference type="ChEBI" id="CHEBI:78483"/>
        <dbReference type="EC" id="3.1.2.14"/>
    </reaction>
    <physiologicalReaction direction="left-to-right" evidence="44">
        <dbReference type="Rhea" id="RHEA:41933"/>
    </physiologicalReaction>
</comment>
<evidence type="ECO:0000256" key="28">
    <source>
        <dbReference type="ARBA" id="ARBA00047440"/>
    </source>
</evidence>
<feature type="domain" description="Carrier" evidence="57">
    <location>
        <begin position="2028"/>
        <end position="2103"/>
    </location>
</feature>
<keyword evidence="11" id="KW-0456">Lyase</keyword>
<feature type="region of interest" description="Disordered" evidence="56">
    <location>
        <begin position="2188"/>
        <end position="2226"/>
    </location>
</feature>
<dbReference type="CDD" id="cd05930">
    <property type="entry name" value="A_NRPS"/>
    <property type="match status" value="1"/>
</dbReference>
<keyword evidence="7" id="KW-0702">S-nitrosylation</keyword>
<dbReference type="InterPro" id="IPR020845">
    <property type="entry name" value="AMP-binding_CS"/>
</dbReference>
<dbReference type="Gene3D" id="3.30.559.10">
    <property type="entry name" value="Chloramphenicol acetyltransferase-like domain"/>
    <property type="match status" value="2"/>
</dbReference>
<reference evidence="60 61" key="1">
    <citation type="submission" date="2020-07" db="EMBL/GenBank/DDBJ databases">
        <authorList>
            <person name="Zhuang K."/>
            <person name="Ran Y."/>
        </authorList>
    </citation>
    <scope>NUCLEOTIDE SEQUENCE [LARGE SCALE GENOMIC DNA]</scope>
    <source>
        <strain evidence="60 61">WCH-YHL-001</strain>
    </source>
</reference>
<evidence type="ECO:0000256" key="48">
    <source>
        <dbReference type="ARBA" id="ARBA00049171"/>
    </source>
</evidence>
<dbReference type="Gene3D" id="3.30.300.30">
    <property type="match status" value="2"/>
</dbReference>
<dbReference type="PROSITE" id="PS00606">
    <property type="entry name" value="KS3_1"/>
    <property type="match status" value="1"/>
</dbReference>
<dbReference type="InterPro" id="IPR020807">
    <property type="entry name" value="PKS_DH"/>
</dbReference>
<dbReference type="InterPro" id="IPR001227">
    <property type="entry name" value="Ac_transferase_dom_sf"/>
</dbReference>
<dbReference type="InterPro" id="IPR050091">
    <property type="entry name" value="PKS_NRPS_Biosynth_Enz"/>
</dbReference>
<evidence type="ECO:0000256" key="40">
    <source>
        <dbReference type="ARBA" id="ARBA00048506"/>
    </source>
</evidence>
<comment type="catalytic activity">
    <reaction evidence="45">
        <text>3-oxotetradecanoyl-[ACP] + NADPH + H(+) = (3R)-hydroxytetradecanoyl-[ACP] + NADP(+)</text>
        <dbReference type="Rhea" id="RHEA:41888"/>
        <dbReference type="Rhea" id="RHEA-COMP:9645"/>
        <dbReference type="Rhea" id="RHEA-COMP:9646"/>
        <dbReference type="ChEBI" id="CHEBI:15378"/>
        <dbReference type="ChEBI" id="CHEBI:57783"/>
        <dbReference type="ChEBI" id="CHEBI:58349"/>
        <dbReference type="ChEBI" id="CHEBI:78473"/>
        <dbReference type="ChEBI" id="CHEBI:78474"/>
    </reaction>
    <physiologicalReaction direction="left-to-right" evidence="45">
        <dbReference type="Rhea" id="RHEA:41889"/>
    </physiologicalReaction>
</comment>
<comment type="catalytic activity">
    <reaction evidence="49">
        <text>3-oxododecanoyl-[ACP] + NADPH + H(+) = (3R)-hydroxydodecanoyl-[ACP] + NADP(+)</text>
        <dbReference type="Rhea" id="RHEA:41872"/>
        <dbReference type="Rhea" id="RHEA-COMP:9641"/>
        <dbReference type="Rhea" id="RHEA-COMP:9642"/>
        <dbReference type="ChEBI" id="CHEBI:15378"/>
        <dbReference type="ChEBI" id="CHEBI:57783"/>
        <dbReference type="ChEBI" id="CHEBI:58349"/>
        <dbReference type="ChEBI" id="CHEBI:78469"/>
        <dbReference type="ChEBI" id="CHEBI:78470"/>
    </reaction>
    <physiologicalReaction direction="left-to-right" evidence="49">
        <dbReference type="Rhea" id="RHEA:41873"/>
    </physiologicalReaction>
</comment>
<dbReference type="GO" id="GO:0004313">
    <property type="term" value="F:[acyl-carrier-protein] S-acetyltransferase activity"/>
    <property type="evidence" value="ECO:0007669"/>
    <property type="project" value="UniProtKB-EC"/>
</dbReference>
<dbReference type="InterPro" id="IPR001242">
    <property type="entry name" value="Condensation_dom"/>
</dbReference>
<dbReference type="Pfam" id="PF08659">
    <property type="entry name" value="KR"/>
    <property type="match status" value="1"/>
</dbReference>
<evidence type="ECO:0000256" key="11">
    <source>
        <dbReference type="ARBA" id="ARBA00023239"/>
    </source>
</evidence>
<evidence type="ECO:0000256" key="12">
    <source>
        <dbReference type="ARBA" id="ARBA00023268"/>
    </source>
</evidence>
<comment type="catalytic activity">
    <reaction evidence="30">
        <text>(2E)-butenoyl-[ACP] + NADPH + H(+) = butanoyl-[ACP] + NADP(+)</text>
        <dbReference type="Rhea" id="RHEA:41812"/>
        <dbReference type="Rhea" id="RHEA-COMP:9627"/>
        <dbReference type="Rhea" id="RHEA-COMP:9628"/>
        <dbReference type="ChEBI" id="CHEBI:15378"/>
        <dbReference type="ChEBI" id="CHEBI:57783"/>
        <dbReference type="ChEBI" id="CHEBI:58349"/>
        <dbReference type="ChEBI" id="CHEBI:78453"/>
        <dbReference type="ChEBI" id="CHEBI:78454"/>
    </reaction>
    <physiologicalReaction direction="left-to-right" evidence="30">
        <dbReference type="Rhea" id="RHEA:41813"/>
    </physiologicalReaction>
</comment>
<dbReference type="Pfam" id="PF21089">
    <property type="entry name" value="PKS_DH_N"/>
    <property type="match status" value="1"/>
</dbReference>
<dbReference type="InterPro" id="IPR045851">
    <property type="entry name" value="AMP-bd_C_sf"/>
</dbReference>
<dbReference type="InterPro" id="IPR013154">
    <property type="entry name" value="ADH-like_N"/>
</dbReference>
<accession>A0A7D6VFP2</accession>